<dbReference type="InterPro" id="IPR003594">
    <property type="entry name" value="HATPase_dom"/>
</dbReference>
<dbReference type="FunFam" id="3.30.565.10:FF:000028">
    <property type="entry name" value="PAS sensor protein"/>
    <property type="match status" value="1"/>
</dbReference>
<dbReference type="CDD" id="cd00130">
    <property type="entry name" value="PAS"/>
    <property type="match status" value="1"/>
</dbReference>
<dbReference type="InterPro" id="IPR029016">
    <property type="entry name" value="GAF-like_dom_sf"/>
</dbReference>
<evidence type="ECO:0000256" key="1">
    <source>
        <dbReference type="ARBA" id="ARBA00022801"/>
    </source>
</evidence>
<dbReference type="SUPFAM" id="SSF55785">
    <property type="entry name" value="PYP-like sensor domain (PAS domain)"/>
    <property type="match status" value="2"/>
</dbReference>
<dbReference type="InterPro" id="IPR000014">
    <property type="entry name" value="PAS"/>
</dbReference>
<accession>L1KRB9</accession>
<evidence type="ECO:0000256" key="2">
    <source>
        <dbReference type="SAM" id="MobiDB-lite"/>
    </source>
</evidence>
<dbReference type="Pfam" id="PF01590">
    <property type="entry name" value="GAF"/>
    <property type="match status" value="1"/>
</dbReference>
<protein>
    <submittedName>
        <fullName evidence="4">PAS domain S-box</fullName>
    </submittedName>
</protein>
<dbReference type="InterPro" id="IPR013656">
    <property type="entry name" value="PAS_4"/>
</dbReference>
<dbReference type="Gene3D" id="3.30.565.10">
    <property type="entry name" value="Histidine kinase-like ATPase, C-terminal domain"/>
    <property type="match status" value="1"/>
</dbReference>
<dbReference type="NCBIfam" id="TIGR00229">
    <property type="entry name" value="sensory_box"/>
    <property type="match status" value="1"/>
</dbReference>
<dbReference type="Gene3D" id="3.60.40.10">
    <property type="entry name" value="PPM-type phosphatase domain"/>
    <property type="match status" value="1"/>
</dbReference>
<gene>
    <name evidence="4" type="ORF">STRIP9103_05114</name>
</gene>
<dbReference type="Gene3D" id="3.30.450.40">
    <property type="match status" value="1"/>
</dbReference>
<evidence type="ECO:0000313" key="5">
    <source>
        <dbReference type="Proteomes" id="UP000010411"/>
    </source>
</evidence>
<dbReference type="GO" id="GO:0016791">
    <property type="term" value="F:phosphatase activity"/>
    <property type="evidence" value="ECO:0007669"/>
    <property type="project" value="TreeGrafter"/>
</dbReference>
<dbReference type="PATRIC" id="fig|698759.3.peg.6038"/>
<keyword evidence="5" id="KW-1185">Reference proteome</keyword>
<feature type="compositionally biased region" description="Low complexity" evidence="2">
    <location>
        <begin position="166"/>
        <end position="181"/>
    </location>
</feature>
<sequence>MERHGLDDQATGLGPGVGRLGPDIAGAGPDAGDEALTARATVDEHGVVTGWSAGAERLLGYSSPQILGRPVVSLLAEEPTASGLPAFAELPSLSRWHGTLVLRHRDGHRVEARVVAHHRGLNSASDAAPSEGQGEGQRGVPDGAPGGASGRVSGLASGKASGGAPGDATPDAAPGDATPDDWLLVSPVTGAEPLPGDDALVRRGFLDSPCCLTSVYDTTLRFRRSTRSRQNALALSDDDLRGLRLTDVLDDPIAEEVERRMRRALETGEPQYMENHARAPGETRERAWSVHLYRLADPDGHVLGVASTGHDMTEQYWARKRLQLIAEASTRIGSTLDVTRTAQELAAVAVPELADFLSVDLLATVGAPEQPLDTSGAGTPLALRRVAHRSVHPGTPEAVVALGEVDEYPEGSPPAESLRTGRAVLYQVTEPAIADWVGEDPLRADRVREFGFHSAMTVPLSARGTTLGVVVFARHRNPEAFQRDDLVLAEELAARAAVCIDNALRYTRERGTAVMLQRSLLPQSLPEQTAVEVASRYLPAGARAGVGGDWFDVIPLSGSRVALVVGDVVGHGLHASATMGRLRTAVRTLADIDLPPDELLTHLDDLVGRLAMETETARGAQWAAPTAEGAGGGAREAAMDGTGDVGATCLYAVYDPVSRRCTLARAGHPPPAVVSPDGTVELLDLPAGPPLGLGGLPFEALETELPEGSLLALYTDGLIQSRDGDIDHGISRLCRALAGPAVSLEGLCDTVLGTLLTLRPTDDVALLIARTRALDAGRVATWDVNPEPSAVAEARKNVLRRLDDWGLAGAAFVTELVVSELVTNAIRHAEPPIQLRLIHDRGLICEVSDASNTAPHMRRARTYDEGGRGLLLVAQLTQHWGTRPTPTGKTIWAEQTLAPAL</sequence>
<dbReference type="SUPFAM" id="SSF81606">
    <property type="entry name" value="PP2C-like"/>
    <property type="match status" value="1"/>
</dbReference>
<feature type="region of interest" description="Disordered" evidence="2">
    <location>
        <begin position="1"/>
        <end position="32"/>
    </location>
</feature>
<feature type="region of interest" description="Disordered" evidence="2">
    <location>
        <begin position="618"/>
        <end position="637"/>
    </location>
</feature>
<dbReference type="SMART" id="SM00331">
    <property type="entry name" value="PP2C_SIG"/>
    <property type="match status" value="1"/>
</dbReference>
<name>L1KRB9_9ACTN</name>
<dbReference type="InterPro" id="IPR035965">
    <property type="entry name" value="PAS-like_dom_sf"/>
</dbReference>
<dbReference type="Gene3D" id="3.30.450.20">
    <property type="entry name" value="PAS domain"/>
    <property type="match status" value="2"/>
</dbReference>
<keyword evidence="1" id="KW-0378">Hydrolase</keyword>
<dbReference type="PANTHER" id="PTHR43156:SF2">
    <property type="entry name" value="STAGE II SPORULATION PROTEIN E"/>
    <property type="match status" value="1"/>
</dbReference>
<dbReference type="InterPro" id="IPR036457">
    <property type="entry name" value="PPM-type-like_dom_sf"/>
</dbReference>
<dbReference type="EMBL" id="AEJC01000440">
    <property type="protein sequence ID" value="EKX63311.1"/>
    <property type="molecule type" value="Genomic_DNA"/>
</dbReference>
<feature type="region of interest" description="Disordered" evidence="2">
    <location>
        <begin position="120"/>
        <end position="195"/>
    </location>
</feature>
<feature type="compositionally biased region" description="Low complexity" evidence="2">
    <location>
        <begin position="21"/>
        <end position="30"/>
    </location>
</feature>
<reference evidence="4 5" key="1">
    <citation type="submission" date="2012-11" db="EMBL/GenBank/DDBJ databases">
        <authorList>
            <person name="Huguet-Tapia J.C."/>
            <person name="Durkin A.S."/>
            <person name="Pettis G.S."/>
            <person name="Badger J.H."/>
        </authorList>
    </citation>
    <scope>NUCLEOTIDE SEQUENCE [LARGE SCALE GENOMIC DNA]</scope>
    <source>
        <strain evidence="4 5">91-03</strain>
    </source>
</reference>
<dbReference type="Pfam" id="PF13581">
    <property type="entry name" value="HATPase_c_2"/>
    <property type="match status" value="1"/>
</dbReference>
<dbReference type="SMART" id="SM00065">
    <property type="entry name" value="GAF"/>
    <property type="match status" value="1"/>
</dbReference>
<dbReference type="Pfam" id="PF07228">
    <property type="entry name" value="SpoIIE"/>
    <property type="match status" value="1"/>
</dbReference>
<dbReference type="FunFam" id="3.30.450.40:FF:000035">
    <property type="entry name" value="PAS sensor protein"/>
    <property type="match status" value="1"/>
</dbReference>
<dbReference type="PANTHER" id="PTHR43156">
    <property type="entry name" value="STAGE II SPORULATION PROTEIN E-RELATED"/>
    <property type="match status" value="1"/>
</dbReference>
<dbReference type="InterPro" id="IPR036890">
    <property type="entry name" value="HATPase_C_sf"/>
</dbReference>
<dbReference type="InterPro" id="IPR052016">
    <property type="entry name" value="Bact_Sigma-Reg"/>
</dbReference>
<dbReference type="Pfam" id="PF08448">
    <property type="entry name" value="PAS_4"/>
    <property type="match status" value="1"/>
</dbReference>
<feature type="domain" description="PAS" evidence="3">
    <location>
        <begin position="42"/>
        <end position="78"/>
    </location>
</feature>
<dbReference type="InterPro" id="IPR001932">
    <property type="entry name" value="PPM-type_phosphatase-like_dom"/>
</dbReference>
<organism evidence="4 5">
    <name type="scientific">Streptomyces ipomoeae 91-03</name>
    <dbReference type="NCBI Taxonomy" id="698759"/>
    <lineage>
        <taxon>Bacteria</taxon>
        <taxon>Bacillati</taxon>
        <taxon>Actinomycetota</taxon>
        <taxon>Actinomycetes</taxon>
        <taxon>Kitasatosporales</taxon>
        <taxon>Streptomycetaceae</taxon>
        <taxon>Streptomyces</taxon>
    </lineage>
</organism>
<dbReference type="CDD" id="cd16936">
    <property type="entry name" value="HATPase_RsbW-like"/>
    <property type="match status" value="1"/>
</dbReference>
<evidence type="ECO:0000313" key="4">
    <source>
        <dbReference type="EMBL" id="EKX63311.1"/>
    </source>
</evidence>
<comment type="caution">
    <text evidence="4">The sequence shown here is derived from an EMBL/GenBank/DDBJ whole genome shotgun (WGS) entry which is preliminary data.</text>
</comment>
<dbReference type="PROSITE" id="PS50112">
    <property type="entry name" value="PAS"/>
    <property type="match status" value="1"/>
</dbReference>
<dbReference type="Pfam" id="PF13426">
    <property type="entry name" value="PAS_9"/>
    <property type="match status" value="1"/>
</dbReference>
<dbReference type="FunFam" id="3.60.40.10:FF:000031">
    <property type="entry name" value="PAS sensor protein"/>
    <property type="match status" value="1"/>
</dbReference>
<proteinExistence type="predicted"/>
<dbReference type="InterPro" id="IPR003018">
    <property type="entry name" value="GAF"/>
</dbReference>
<dbReference type="SUPFAM" id="SSF55874">
    <property type="entry name" value="ATPase domain of HSP90 chaperone/DNA topoisomerase II/histidine kinase"/>
    <property type="match status" value="1"/>
</dbReference>
<dbReference type="RefSeq" id="WP_009326491.1">
    <property type="nucleotide sequence ID" value="NZ_AEJC01000440.1"/>
</dbReference>
<dbReference type="Proteomes" id="UP000010411">
    <property type="component" value="Unassembled WGS sequence"/>
</dbReference>
<dbReference type="AlphaFoldDB" id="L1KRB9"/>
<evidence type="ECO:0000259" key="3">
    <source>
        <dbReference type="PROSITE" id="PS50112"/>
    </source>
</evidence>
<dbReference type="SUPFAM" id="SSF55781">
    <property type="entry name" value="GAF domain-like"/>
    <property type="match status" value="1"/>
</dbReference>